<dbReference type="eggNOG" id="COG1216">
    <property type="taxonomic scope" value="Bacteria"/>
</dbReference>
<dbReference type="Proteomes" id="UP000007881">
    <property type="component" value="Chromosome"/>
</dbReference>
<accession>I0IFU3</accession>
<dbReference type="InterPro" id="IPR029044">
    <property type="entry name" value="Nucleotide-diphossugar_trans"/>
</dbReference>
<evidence type="ECO:0000313" key="1">
    <source>
        <dbReference type="EMBL" id="BAM04131.1"/>
    </source>
</evidence>
<dbReference type="EMBL" id="AP012338">
    <property type="protein sequence ID" value="BAM04131.1"/>
    <property type="molecule type" value="Genomic_DNA"/>
</dbReference>
<dbReference type="Gene3D" id="3.90.550.10">
    <property type="entry name" value="Spore Coat Polysaccharide Biosynthesis Protein SpsA, Chain A"/>
    <property type="match status" value="1"/>
</dbReference>
<proteinExistence type="predicted"/>
<organism evidence="1 2">
    <name type="scientific">Phycisphaera mikurensis (strain NBRC 102666 / KCTC 22515 / FYK2301M01)</name>
    <dbReference type="NCBI Taxonomy" id="1142394"/>
    <lineage>
        <taxon>Bacteria</taxon>
        <taxon>Pseudomonadati</taxon>
        <taxon>Planctomycetota</taxon>
        <taxon>Phycisphaerae</taxon>
        <taxon>Phycisphaerales</taxon>
        <taxon>Phycisphaeraceae</taxon>
        <taxon>Phycisphaera</taxon>
    </lineage>
</organism>
<evidence type="ECO:0000313" key="2">
    <source>
        <dbReference type="Proteomes" id="UP000007881"/>
    </source>
</evidence>
<dbReference type="RefSeq" id="WP_014437349.1">
    <property type="nucleotide sequence ID" value="NC_017080.1"/>
</dbReference>
<sequence length="324" mass="34649">MPDATAEPLASVVLVVQDRYQAIARTIAHLAEQTVAGRMELVVVTPAGFGDLPPDGERDRIGRVTKVELGGASLGSAQAEGVRAASGPVVVLGEDHAWPEPGYVEALAQRCKPPYAAVGPVMTNANPWSLVSWSNLLLAYGKWTDPAEGGPIDSLPGTNTAYDRSLLMALGDELDGLMEREGGLLKRLQKDGHQLYLEPKARTAHQNVSGPTSGAALRFHAGRLYADRRMKSEKWGVGKRAIYFLAAPLIPGVRAVRILGELKGKKMPMTPRVIGGVGLGVTLDGLGQMVGYGTGAGKALARLEDFEFNRYRYLSKRDRAEAGL</sequence>
<protein>
    <recommendedName>
        <fullName evidence="3">Glycosyltransferase</fullName>
    </recommendedName>
</protein>
<dbReference type="OrthoDB" id="484631at2"/>
<dbReference type="KEGG" id="phm:PSMK_19720"/>
<dbReference type="STRING" id="1142394.PSMK_19720"/>
<dbReference type="SUPFAM" id="SSF53448">
    <property type="entry name" value="Nucleotide-diphospho-sugar transferases"/>
    <property type="match status" value="1"/>
</dbReference>
<name>I0IFU3_PHYMF</name>
<gene>
    <name evidence="1" type="ordered locus">PSMK_19720</name>
</gene>
<dbReference type="AlphaFoldDB" id="I0IFU3"/>
<dbReference type="HOGENOM" id="CLU_857521_0_0_0"/>
<evidence type="ECO:0008006" key="3">
    <source>
        <dbReference type="Google" id="ProtNLM"/>
    </source>
</evidence>
<reference evidence="1 2" key="1">
    <citation type="submission" date="2012-02" db="EMBL/GenBank/DDBJ databases">
        <title>Complete genome sequence of Phycisphaera mikurensis NBRC 102666.</title>
        <authorList>
            <person name="Ankai A."/>
            <person name="Hosoyama A."/>
            <person name="Terui Y."/>
            <person name="Sekine M."/>
            <person name="Fukai R."/>
            <person name="Kato Y."/>
            <person name="Nakamura S."/>
            <person name="Yamada-Narita S."/>
            <person name="Kawakoshi A."/>
            <person name="Fukunaga Y."/>
            <person name="Yamazaki S."/>
            <person name="Fujita N."/>
        </authorList>
    </citation>
    <scope>NUCLEOTIDE SEQUENCE [LARGE SCALE GENOMIC DNA]</scope>
    <source>
        <strain evidence="2">NBRC 102666 / KCTC 22515 / FYK2301M01</strain>
    </source>
</reference>
<keyword evidence="2" id="KW-1185">Reference proteome</keyword>